<accession>A0A940MNE2</accession>
<proteinExistence type="predicted"/>
<protein>
    <submittedName>
        <fullName evidence="3">DUF1127 domain-containing protein</fullName>
    </submittedName>
</protein>
<dbReference type="InterPro" id="IPR009506">
    <property type="entry name" value="YjiS-like"/>
</dbReference>
<keyword evidence="4" id="KW-1185">Reference proteome</keyword>
<comment type="caution">
    <text evidence="3">The sequence shown here is derived from an EMBL/GenBank/DDBJ whole genome shotgun (WGS) entry which is preliminary data.</text>
</comment>
<evidence type="ECO:0000256" key="1">
    <source>
        <dbReference type="SAM" id="MobiDB-lite"/>
    </source>
</evidence>
<reference evidence="3" key="1">
    <citation type="submission" date="2021-03" db="EMBL/GenBank/DDBJ databases">
        <title>Sagittula salina sp. nov. strain M10.9X isolated from the marine waste.</title>
        <authorList>
            <person name="Satari L."/>
            <person name="Molina-Menor E."/>
            <person name="Vidal-Verdu A."/>
            <person name="Pascual J."/>
            <person name="Pereto J."/>
            <person name="Porcar M."/>
        </authorList>
    </citation>
    <scope>NUCLEOTIDE SEQUENCE</scope>
    <source>
        <strain evidence="3">M10.9X</strain>
    </source>
</reference>
<gene>
    <name evidence="3" type="ORF">J5474_04330</name>
</gene>
<dbReference type="AlphaFoldDB" id="A0A940MNE2"/>
<evidence type="ECO:0000259" key="2">
    <source>
        <dbReference type="Pfam" id="PF06568"/>
    </source>
</evidence>
<sequence>MPPAMPSAARPRQNLLARLQQRVGHWPELMRQRHALSHLDTRALRDIGLTPEAARTEAARPPWDAPGHWTD</sequence>
<organism evidence="3 4">
    <name type="scientific">Sagittula salina</name>
    <dbReference type="NCBI Taxonomy" id="2820268"/>
    <lineage>
        <taxon>Bacteria</taxon>
        <taxon>Pseudomonadati</taxon>
        <taxon>Pseudomonadota</taxon>
        <taxon>Alphaproteobacteria</taxon>
        <taxon>Rhodobacterales</taxon>
        <taxon>Roseobacteraceae</taxon>
        <taxon>Sagittula</taxon>
    </lineage>
</organism>
<dbReference type="Proteomes" id="UP000675940">
    <property type="component" value="Unassembled WGS sequence"/>
</dbReference>
<evidence type="ECO:0000313" key="4">
    <source>
        <dbReference type="Proteomes" id="UP000675940"/>
    </source>
</evidence>
<feature type="domain" description="YjiS-like" evidence="2">
    <location>
        <begin position="22"/>
        <end position="55"/>
    </location>
</feature>
<name>A0A940MNE2_9RHOB</name>
<dbReference type="EMBL" id="JAGISH010000002">
    <property type="protein sequence ID" value="MBP0481718.1"/>
    <property type="molecule type" value="Genomic_DNA"/>
</dbReference>
<evidence type="ECO:0000313" key="3">
    <source>
        <dbReference type="EMBL" id="MBP0481718.1"/>
    </source>
</evidence>
<feature type="region of interest" description="Disordered" evidence="1">
    <location>
        <begin position="52"/>
        <end position="71"/>
    </location>
</feature>
<dbReference type="Pfam" id="PF06568">
    <property type="entry name" value="YjiS-like"/>
    <property type="match status" value="1"/>
</dbReference>